<organism evidence="1 2">
    <name type="scientific">Clostridium cavendishii DSM 21758</name>
    <dbReference type="NCBI Taxonomy" id="1121302"/>
    <lineage>
        <taxon>Bacteria</taxon>
        <taxon>Bacillati</taxon>
        <taxon>Bacillota</taxon>
        <taxon>Clostridia</taxon>
        <taxon>Eubacteriales</taxon>
        <taxon>Clostridiaceae</taxon>
        <taxon>Clostridium</taxon>
    </lineage>
</organism>
<keyword evidence="2" id="KW-1185">Reference proteome</keyword>
<proteinExistence type="predicted"/>
<accession>A0A1M6J555</accession>
<gene>
    <name evidence="1" type="ORF">SAMN02745163_01916</name>
</gene>
<reference evidence="1 2" key="1">
    <citation type="submission" date="2016-11" db="EMBL/GenBank/DDBJ databases">
        <authorList>
            <person name="Jaros S."/>
            <person name="Januszkiewicz K."/>
            <person name="Wedrychowicz H."/>
        </authorList>
    </citation>
    <scope>NUCLEOTIDE SEQUENCE [LARGE SCALE GENOMIC DNA]</scope>
    <source>
        <strain evidence="1 2">DSM 21758</strain>
    </source>
</reference>
<sequence>MCVDKIKIEEKYYLMLYPKDYSKIINRLSLTLDSLIFVETYPKAYLEDIISNIKFLFKNTLQITSELFFIETVDNTINIYKYSLHKK</sequence>
<evidence type="ECO:0000313" key="1">
    <source>
        <dbReference type="EMBL" id="SHJ41777.1"/>
    </source>
</evidence>
<dbReference type="Proteomes" id="UP000184310">
    <property type="component" value="Unassembled WGS sequence"/>
</dbReference>
<dbReference type="AlphaFoldDB" id="A0A1M6J555"/>
<name>A0A1M6J555_9CLOT</name>
<dbReference type="EMBL" id="FQZB01000008">
    <property type="protein sequence ID" value="SHJ41777.1"/>
    <property type="molecule type" value="Genomic_DNA"/>
</dbReference>
<evidence type="ECO:0000313" key="2">
    <source>
        <dbReference type="Proteomes" id="UP000184310"/>
    </source>
</evidence>
<dbReference type="RefSeq" id="WP_072986453.1">
    <property type="nucleotide sequence ID" value="NZ_FQZB01000008.1"/>
</dbReference>
<protein>
    <submittedName>
        <fullName evidence="1">Uncharacterized protein</fullName>
    </submittedName>
</protein>